<evidence type="ECO:0000313" key="18">
    <source>
        <dbReference type="Proteomes" id="UP000188929"/>
    </source>
</evidence>
<accession>A0A1V2IC53</accession>
<evidence type="ECO:0000256" key="7">
    <source>
        <dbReference type="ARBA" id="ARBA00022670"/>
    </source>
</evidence>
<dbReference type="GO" id="GO:0070006">
    <property type="term" value="F:metalloaminopeptidase activity"/>
    <property type="evidence" value="ECO:0007669"/>
    <property type="project" value="TreeGrafter"/>
</dbReference>
<dbReference type="NCBIfam" id="TIGR02412">
    <property type="entry name" value="pepN_strep_liv"/>
    <property type="match status" value="1"/>
</dbReference>
<evidence type="ECO:0000256" key="8">
    <source>
        <dbReference type="ARBA" id="ARBA00022723"/>
    </source>
</evidence>
<dbReference type="PRINTS" id="PR00756">
    <property type="entry name" value="ALADIPTASE"/>
</dbReference>
<keyword evidence="7" id="KW-0645">Protease</keyword>
<evidence type="ECO:0000313" key="17">
    <source>
        <dbReference type="EMBL" id="ONH30773.1"/>
    </source>
</evidence>
<dbReference type="OrthoDB" id="100605at2"/>
<keyword evidence="11" id="KW-0482">Metalloprotease</keyword>
<keyword evidence="8" id="KW-0479">Metal-binding</keyword>
<dbReference type="GO" id="GO:0043171">
    <property type="term" value="P:peptide catabolic process"/>
    <property type="evidence" value="ECO:0007669"/>
    <property type="project" value="TreeGrafter"/>
</dbReference>
<evidence type="ECO:0000256" key="11">
    <source>
        <dbReference type="ARBA" id="ARBA00023049"/>
    </source>
</evidence>
<keyword evidence="9" id="KW-0378">Hydrolase</keyword>
<evidence type="ECO:0000256" key="10">
    <source>
        <dbReference type="ARBA" id="ARBA00022833"/>
    </source>
</evidence>
<evidence type="ECO:0000259" key="16">
    <source>
        <dbReference type="Pfam" id="PF17900"/>
    </source>
</evidence>
<dbReference type="InterPro" id="IPR001930">
    <property type="entry name" value="Peptidase_M1"/>
</dbReference>
<evidence type="ECO:0000256" key="4">
    <source>
        <dbReference type="ARBA" id="ARBA00012564"/>
    </source>
</evidence>
<dbReference type="GO" id="GO:0016020">
    <property type="term" value="C:membrane"/>
    <property type="evidence" value="ECO:0007669"/>
    <property type="project" value="TreeGrafter"/>
</dbReference>
<evidence type="ECO:0000259" key="14">
    <source>
        <dbReference type="Pfam" id="PF01433"/>
    </source>
</evidence>
<sequence length="826" mass="88601">MVALTRPEAARRADSVDVDRYAIELDLTEPGEFFTSTTTIAFTAREPETFVELFCEELLEVVLDGVVQPAGSFDGARLPVRGLGGRHELLVRARLRYSHDGEGLHRFVDPADGGVYLCATSSVDNARRWFACFDQPDLKARVSMRVQCPPDWTVVGNGTAKRTGPGAWELAETRPISTYLVTLVAGPWHSVLGEHDGIPLGLHVRRSLAAELDRDAAELLRLTADSLDAFHELFEVRYPFGEYHQAFVPEFNWGAMENPGCVTFRDQLIFRSRPSEAELLGRANTIVHEMAHMWFGDLVTMRWWDDLWLNESFAEYLSRRVTPLVTGLPAGPDFAAWRKSWGYAADRRATTHPVAGNGAADARAALDDFDGISYAKGASVLRQLAAYLGEDMFLGGLREHVRSHAYGNATFADLLASWSAHAGPGTPTGADLSRWAHEWLRLAGVDIVAVETGPSGAVVRRQPPVFGPAADRPHAMTVAVLPGGGAPADIVLGGTPVPVPAAGPGEIVLPGAGDETWATIRLAADQWERLPAVLAVTDDATARSVAWNALRTGLADGLVSPGLAVRTVAAGLPTELDVVTARLLPWITAAVPLYVAPGPERAAAITVLTDATRALLAGAKPGGSGQLTAARGWVGLTDDLDALRAWRPGGEPFAGLTVDDELSWLVLERRAALGDLTPDQIEAAYAADRTASGLVHATRCRALRPDPDAKAAAWAELLDPASALSHYQLSALAGGIWVAGQEDLGAPYARRWFDDLPATAEFRGTMSLVRLAELSFPALAVTRETLAWAERFATRADVPSGLRRTASDGADDLRRALAVRVAASGA</sequence>
<feature type="domain" description="Aminopeptidase N-like N-terminal" evidence="16">
    <location>
        <begin position="115"/>
        <end position="180"/>
    </location>
</feature>
<evidence type="ECO:0000256" key="5">
    <source>
        <dbReference type="ARBA" id="ARBA00015611"/>
    </source>
</evidence>
<comment type="cofactor">
    <cofactor evidence="2">
        <name>Zn(2+)</name>
        <dbReference type="ChEBI" id="CHEBI:29105"/>
    </cofactor>
</comment>
<protein>
    <recommendedName>
        <fullName evidence="5">Aminopeptidase N</fullName>
        <ecNumber evidence="4">3.4.11.2</ecNumber>
    </recommendedName>
    <alternativeName>
        <fullName evidence="12">Alanine aminopeptidase</fullName>
    </alternativeName>
    <alternativeName>
        <fullName evidence="13">Lysyl aminopeptidase</fullName>
    </alternativeName>
</protein>
<keyword evidence="18" id="KW-1185">Reference proteome</keyword>
<name>A0A1V2IC53_9ACTN</name>
<dbReference type="PANTHER" id="PTHR11533">
    <property type="entry name" value="PROTEASE M1 ZINC METALLOPROTEASE"/>
    <property type="match status" value="1"/>
</dbReference>
<dbReference type="Pfam" id="PF01433">
    <property type="entry name" value="Peptidase_M1"/>
    <property type="match status" value="1"/>
</dbReference>
<evidence type="ECO:0000256" key="13">
    <source>
        <dbReference type="ARBA" id="ARBA00031533"/>
    </source>
</evidence>
<dbReference type="SUPFAM" id="SSF55486">
    <property type="entry name" value="Metalloproteases ('zincins'), catalytic domain"/>
    <property type="match status" value="1"/>
</dbReference>
<keyword evidence="10" id="KW-0862">Zinc</keyword>
<evidence type="ECO:0000256" key="9">
    <source>
        <dbReference type="ARBA" id="ARBA00022801"/>
    </source>
</evidence>
<gene>
    <name evidence="17" type="ORF">BL253_11650</name>
</gene>
<comment type="caution">
    <text evidence="17">The sequence shown here is derived from an EMBL/GenBank/DDBJ whole genome shotgun (WGS) entry which is preliminary data.</text>
</comment>
<comment type="similarity">
    <text evidence="3">Belongs to the peptidase M1 family.</text>
</comment>
<evidence type="ECO:0000256" key="1">
    <source>
        <dbReference type="ARBA" id="ARBA00000098"/>
    </source>
</evidence>
<dbReference type="Proteomes" id="UP000188929">
    <property type="component" value="Unassembled WGS sequence"/>
</dbReference>
<dbReference type="GO" id="GO:0008270">
    <property type="term" value="F:zinc ion binding"/>
    <property type="evidence" value="ECO:0007669"/>
    <property type="project" value="InterPro"/>
</dbReference>
<evidence type="ECO:0000259" key="15">
    <source>
        <dbReference type="Pfam" id="PF11838"/>
    </source>
</evidence>
<dbReference type="EC" id="3.4.11.2" evidence="4"/>
<dbReference type="CDD" id="cd09602">
    <property type="entry name" value="M1_APN"/>
    <property type="match status" value="1"/>
</dbReference>
<dbReference type="Gene3D" id="2.60.40.1730">
    <property type="entry name" value="tricorn interacting facor f3 domain"/>
    <property type="match status" value="1"/>
</dbReference>
<feature type="domain" description="ERAP1-like C-terminal" evidence="15">
    <location>
        <begin position="512"/>
        <end position="815"/>
    </location>
</feature>
<proteinExistence type="inferred from homology"/>
<dbReference type="InterPro" id="IPR027268">
    <property type="entry name" value="Peptidase_M4/M1_CTD_sf"/>
</dbReference>
<dbReference type="Gene3D" id="1.10.390.10">
    <property type="entry name" value="Neutral Protease Domain 2"/>
    <property type="match status" value="1"/>
</dbReference>
<evidence type="ECO:0000256" key="12">
    <source>
        <dbReference type="ARBA" id="ARBA00029811"/>
    </source>
</evidence>
<dbReference type="STRING" id="1834516.BL253_11650"/>
<dbReference type="AlphaFoldDB" id="A0A1V2IC53"/>
<evidence type="ECO:0000256" key="2">
    <source>
        <dbReference type="ARBA" id="ARBA00001947"/>
    </source>
</evidence>
<keyword evidence="6 17" id="KW-0031">Aminopeptidase</keyword>
<dbReference type="Pfam" id="PF11838">
    <property type="entry name" value="ERAP1_C"/>
    <property type="match status" value="1"/>
</dbReference>
<organism evidence="17 18">
    <name type="scientific">Pseudofrankia asymbiotica</name>
    <dbReference type="NCBI Taxonomy" id="1834516"/>
    <lineage>
        <taxon>Bacteria</taxon>
        <taxon>Bacillati</taxon>
        <taxon>Actinomycetota</taxon>
        <taxon>Actinomycetes</taxon>
        <taxon>Frankiales</taxon>
        <taxon>Frankiaceae</taxon>
        <taxon>Pseudofrankia</taxon>
    </lineage>
</organism>
<feature type="domain" description="Peptidase M1 membrane alanine aminopeptidase" evidence="14">
    <location>
        <begin position="222"/>
        <end position="422"/>
    </location>
</feature>
<dbReference type="Pfam" id="PF17900">
    <property type="entry name" value="Peptidase_M1_N"/>
    <property type="match status" value="1"/>
</dbReference>
<dbReference type="GO" id="GO:0016285">
    <property type="term" value="F:alanyl aminopeptidase activity"/>
    <property type="evidence" value="ECO:0007669"/>
    <property type="project" value="UniProtKB-EC"/>
</dbReference>
<dbReference type="InterPro" id="IPR012778">
    <property type="entry name" value="Pept_M1_aminopeptidase"/>
</dbReference>
<dbReference type="GO" id="GO:0042277">
    <property type="term" value="F:peptide binding"/>
    <property type="evidence" value="ECO:0007669"/>
    <property type="project" value="TreeGrafter"/>
</dbReference>
<dbReference type="GO" id="GO:0005615">
    <property type="term" value="C:extracellular space"/>
    <property type="evidence" value="ECO:0007669"/>
    <property type="project" value="TreeGrafter"/>
</dbReference>
<dbReference type="GO" id="GO:0005737">
    <property type="term" value="C:cytoplasm"/>
    <property type="evidence" value="ECO:0007669"/>
    <property type="project" value="TreeGrafter"/>
</dbReference>
<dbReference type="InterPro" id="IPR024571">
    <property type="entry name" value="ERAP1-like_C_dom"/>
</dbReference>
<reference evidence="18" key="1">
    <citation type="submission" date="2016-10" db="EMBL/GenBank/DDBJ databases">
        <title>Frankia sp. NRRL B-16386 Genome sequencing.</title>
        <authorList>
            <person name="Ghodhbane-Gtari F."/>
            <person name="Swanson E."/>
            <person name="Gueddou A."/>
            <person name="Hezbri K."/>
            <person name="Ktari K."/>
            <person name="Nouioui I."/>
            <person name="Morris K."/>
            <person name="Simpson S."/>
            <person name="Abebe-Akele F."/>
            <person name="Thomas K."/>
            <person name="Gtari M."/>
            <person name="Tisa L.S."/>
        </authorList>
    </citation>
    <scope>NUCLEOTIDE SEQUENCE [LARGE SCALE GENOMIC DNA]</scope>
    <source>
        <strain evidence="18">NRRL B-16386</strain>
    </source>
</reference>
<dbReference type="RefSeq" id="WP_076816344.1">
    <property type="nucleotide sequence ID" value="NZ_MOMC01000022.1"/>
</dbReference>
<dbReference type="InterPro" id="IPR050344">
    <property type="entry name" value="Peptidase_M1_aminopeptidases"/>
</dbReference>
<evidence type="ECO:0000256" key="6">
    <source>
        <dbReference type="ARBA" id="ARBA00022438"/>
    </source>
</evidence>
<dbReference type="InterPro" id="IPR042097">
    <property type="entry name" value="Aminopeptidase_N-like_N_sf"/>
</dbReference>
<dbReference type="PANTHER" id="PTHR11533:SF174">
    <property type="entry name" value="PUROMYCIN-SENSITIVE AMINOPEPTIDASE-RELATED"/>
    <property type="match status" value="1"/>
</dbReference>
<dbReference type="SUPFAM" id="SSF63737">
    <property type="entry name" value="Leukotriene A4 hydrolase N-terminal domain"/>
    <property type="match status" value="1"/>
</dbReference>
<dbReference type="EMBL" id="MOMC01000022">
    <property type="protein sequence ID" value="ONH30773.1"/>
    <property type="molecule type" value="Genomic_DNA"/>
</dbReference>
<dbReference type="GO" id="GO:0006508">
    <property type="term" value="P:proteolysis"/>
    <property type="evidence" value="ECO:0007669"/>
    <property type="project" value="UniProtKB-KW"/>
</dbReference>
<evidence type="ECO:0000256" key="3">
    <source>
        <dbReference type="ARBA" id="ARBA00010136"/>
    </source>
</evidence>
<dbReference type="InterPro" id="IPR014782">
    <property type="entry name" value="Peptidase_M1_dom"/>
</dbReference>
<dbReference type="InterPro" id="IPR045357">
    <property type="entry name" value="Aminopeptidase_N-like_N"/>
</dbReference>
<comment type="catalytic activity">
    <reaction evidence="1">
        <text>Release of an N-terminal amino acid, Xaa-|-Yaa- from a peptide, amide or arylamide. Xaa is preferably Ala, but may be most amino acids including Pro (slow action). When a terminal hydrophobic residue is followed by a prolyl residue, the two may be released as an intact Xaa-Pro dipeptide.</text>
        <dbReference type="EC" id="3.4.11.2"/>
    </reaction>
</comment>